<comment type="subcellular location">
    <subcellularLocation>
        <location evidence="1">Cell membrane</location>
        <topology evidence="1">Multi-pass membrane protein</topology>
    </subcellularLocation>
</comment>
<evidence type="ECO:0000313" key="7">
    <source>
        <dbReference type="EMBL" id="KRG18528.1"/>
    </source>
</evidence>
<evidence type="ECO:0000256" key="6">
    <source>
        <dbReference type="SAM" id="Phobius"/>
    </source>
</evidence>
<evidence type="ECO:0000256" key="5">
    <source>
        <dbReference type="ARBA" id="ARBA00023136"/>
    </source>
</evidence>
<keyword evidence="2" id="KW-1003">Cell membrane</keyword>
<dbReference type="OrthoDB" id="6464770at2"/>
<evidence type="ECO:0000256" key="3">
    <source>
        <dbReference type="ARBA" id="ARBA00022692"/>
    </source>
</evidence>
<feature type="transmembrane region" description="Helical" evidence="6">
    <location>
        <begin position="65"/>
        <end position="83"/>
    </location>
</feature>
<sequence>MLLEKIVLGVTLAAPIGPVSLEMIRRGLNHGFLSAFIVRVGGAFGNTLCLIMATFGLSLLTQSPVIMNICALLGAMVLIYLGIKSLLKTKNIDVNFSEKSATHSYLSGLMTGFVVSIANPIGIMFWISIFAASYQPDAYTSHAVSLFQNSAIILGVLLWGVLLSGLLEVGKRFFSNRFIKLITFSAGLMLVYFGLKYGIRASSALYAMM</sequence>
<feature type="transmembrane region" description="Helical" evidence="6">
    <location>
        <begin position="146"/>
        <end position="166"/>
    </location>
</feature>
<evidence type="ECO:0000256" key="2">
    <source>
        <dbReference type="ARBA" id="ARBA00022475"/>
    </source>
</evidence>
<dbReference type="InterPro" id="IPR001123">
    <property type="entry name" value="LeuE-type"/>
</dbReference>
<feature type="transmembrane region" description="Helical" evidence="6">
    <location>
        <begin position="178"/>
        <end position="199"/>
    </location>
</feature>
<dbReference type="EMBL" id="LKHV01000006">
    <property type="protein sequence ID" value="KRG18528.1"/>
    <property type="molecule type" value="Genomic_DNA"/>
</dbReference>
<dbReference type="Proteomes" id="UP000051494">
    <property type="component" value="Unassembled WGS sequence"/>
</dbReference>
<comment type="caution">
    <text evidence="7">The sequence shown here is derived from an EMBL/GenBank/DDBJ whole genome shotgun (WGS) entry which is preliminary data.</text>
</comment>
<proteinExistence type="predicted"/>
<evidence type="ECO:0000313" key="9">
    <source>
        <dbReference type="Proteomes" id="UP000051494"/>
    </source>
</evidence>
<dbReference type="PANTHER" id="PTHR30086">
    <property type="entry name" value="ARGININE EXPORTER PROTEIN ARGO"/>
    <property type="match status" value="1"/>
</dbReference>
<dbReference type="GO" id="GO:0005886">
    <property type="term" value="C:plasma membrane"/>
    <property type="evidence" value="ECO:0007669"/>
    <property type="project" value="UniProtKB-SubCell"/>
</dbReference>
<evidence type="ECO:0000256" key="4">
    <source>
        <dbReference type="ARBA" id="ARBA00022989"/>
    </source>
</evidence>
<name>A0A0Q9YDB8_9GAMM</name>
<accession>A0A0Q9YDB8</accession>
<reference evidence="8" key="2">
    <citation type="journal article" date="2016" name="Genome Announc.">
        <title>Draft Genome Sequences of Two Novel Amoeba-Resistant Intranuclear Bacteria, 'Candidatus Berkiella cookevillensis' and 'Candidatus Berkiella aquae'.</title>
        <authorList>
            <person name="Mehari Y.T."/>
            <person name="Arivett B.A."/>
            <person name="Farone A.L."/>
            <person name="Gunderson J.H."/>
            <person name="Farone M.B."/>
        </authorList>
    </citation>
    <scope>NUCLEOTIDE SEQUENCE</scope>
    <source>
        <strain evidence="8">CC99</strain>
    </source>
</reference>
<organism evidence="7">
    <name type="scientific">Candidatus Berkiella cookevillensis</name>
    <dbReference type="NCBI Taxonomy" id="437022"/>
    <lineage>
        <taxon>Bacteria</taxon>
        <taxon>Pseudomonadati</taxon>
        <taxon>Pseudomonadota</taxon>
        <taxon>Gammaproteobacteria</taxon>
        <taxon>Candidatus Berkiellales</taxon>
        <taxon>Candidatus Berkiellaceae</taxon>
        <taxon>Candidatus Berkiella</taxon>
    </lineage>
</organism>
<feature type="transmembrane region" description="Helical" evidence="6">
    <location>
        <begin position="36"/>
        <end position="59"/>
    </location>
</feature>
<dbReference type="RefSeq" id="WP_057624515.1">
    <property type="nucleotide sequence ID" value="NZ_LKHV02000001.1"/>
</dbReference>
<dbReference type="STRING" id="437022.CC99x_01413"/>
<feature type="transmembrane region" description="Helical" evidence="6">
    <location>
        <begin position="104"/>
        <end position="134"/>
    </location>
</feature>
<keyword evidence="4 6" id="KW-1133">Transmembrane helix</keyword>
<keyword evidence="3 6" id="KW-0812">Transmembrane</keyword>
<dbReference type="PANTHER" id="PTHR30086:SF6">
    <property type="entry name" value="AMINO ACID EFFLUX PROTEIN YCGF-RELATED"/>
    <property type="match status" value="1"/>
</dbReference>
<dbReference type="AlphaFoldDB" id="A0A0Q9YDB8"/>
<dbReference type="EMBL" id="LKHV02000001">
    <property type="protein sequence ID" value="MCS5707893.1"/>
    <property type="molecule type" value="Genomic_DNA"/>
</dbReference>
<keyword evidence="5 6" id="KW-0472">Membrane</keyword>
<dbReference type="Pfam" id="PF01810">
    <property type="entry name" value="LysE"/>
    <property type="match status" value="1"/>
</dbReference>
<protein>
    <submittedName>
        <fullName evidence="7">Leucine efflux protein</fullName>
    </submittedName>
    <submittedName>
        <fullName evidence="8">LysE family transporter</fullName>
    </submittedName>
</protein>
<gene>
    <name evidence="7" type="primary">leuE</name>
    <name evidence="8" type="ORF">CC99x_003140</name>
    <name evidence="7" type="ORF">CC99x_01413</name>
</gene>
<reference evidence="7" key="1">
    <citation type="submission" date="2015-09" db="EMBL/GenBank/DDBJ databases">
        <title>Draft Genome Sequences of Two Novel Amoeba-resistant Intranuclear Bacteria, Candidatus Berkiella cookevillensis and Candidatus Berkiella aquae.</title>
        <authorList>
            <person name="Mehari Y.T."/>
            <person name="Arivett B.A."/>
            <person name="Farone A.L."/>
            <person name="Gunderson J.H."/>
            <person name="Farone M.B."/>
        </authorList>
    </citation>
    <scope>NUCLEOTIDE SEQUENCE [LARGE SCALE GENOMIC DNA]</scope>
    <source>
        <strain evidence="7">CC99</strain>
    </source>
</reference>
<keyword evidence="9" id="KW-1185">Reference proteome</keyword>
<dbReference type="GO" id="GO:0015171">
    <property type="term" value="F:amino acid transmembrane transporter activity"/>
    <property type="evidence" value="ECO:0007669"/>
    <property type="project" value="TreeGrafter"/>
</dbReference>
<evidence type="ECO:0000256" key="1">
    <source>
        <dbReference type="ARBA" id="ARBA00004651"/>
    </source>
</evidence>
<reference evidence="8" key="3">
    <citation type="submission" date="2021-06" db="EMBL/GenBank/DDBJ databases">
        <title>Genomic Description and Analysis of Intracellular Bacteria, Candidatus Berkiella cookevillensis and Candidatus Berkiella aquae.</title>
        <authorList>
            <person name="Kidane D.T."/>
            <person name="Mehari Y.T."/>
            <person name="Rice F.C."/>
            <person name="Arivett B.A."/>
            <person name="Farone A.L."/>
            <person name="Berk S.G."/>
            <person name="Farone M.B."/>
        </authorList>
    </citation>
    <scope>NUCLEOTIDE SEQUENCE</scope>
    <source>
        <strain evidence="8">CC99</strain>
    </source>
</reference>
<evidence type="ECO:0000313" key="8">
    <source>
        <dbReference type="EMBL" id="MCS5707893.1"/>
    </source>
</evidence>